<keyword evidence="3" id="KW-1185">Reference proteome</keyword>
<protein>
    <submittedName>
        <fullName evidence="2">Uncharacterized protein</fullName>
    </submittedName>
</protein>
<name>A0A975BUB3_9BACT</name>
<dbReference type="EMBL" id="CP061800">
    <property type="protein sequence ID" value="QTA91879.1"/>
    <property type="molecule type" value="Genomic_DNA"/>
</dbReference>
<organism evidence="2 3">
    <name type="scientific">Desulfonema magnum</name>
    <dbReference type="NCBI Taxonomy" id="45655"/>
    <lineage>
        <taxon>Bacteria</taxon>
        <taxon>Pseudomonadati</taxon>
        <taxon>Thermodesulfobacteriota</taxon>
        <taxon>Desulfobacteria</taxon>
        <taxon>Desulfobacterales</taxon>
        <taxon>Desulfococcaceae</taxon>
        <taxon>Desulfonema</taxon>
    </lineage>
</organism>
<keyword evidence="1" id="KW-0732">Signal</keyword>
<evidence type="ECO:0000313" key="2">
    <source>
        <dbReference type="EMBL" id="QTA91879.1"/>
    </source>
</evidence>
<reference evidence="2" key="1">
    <citation type="journal article" date="2021" name="Microb. Physiol.">
        <title>Proteogenomic Insights into the Physiology of Marine, Sulfate-Reducing, Filamentous Desulfonema limicola and Desulfonema magnum.</title>
        <authorList>
            <person name="Schnaars V."/>
            <person name="Wohlbrand L."/>
            <person name="Scheve S."/>
            <person name="Hinrichs C."/>
            <person name="Reinhardt R."/>
            <person name="Rabus R."/>
        </authorList>
    </citation>
    <scope>NUCLEOTIDE SEQUENCE</scope>
    <source>
        <strain evidence="2">4be13</strain>
    </source>
</reference>
<feature type="chain" id="PRO_5036872595" evidence="1">
    <location>
        <begin position="24"/>
        <end position="707"/>
    </location>
</feature>
<evidence type="ECO:0000256" key="1">
    <source>
        <dbReference type="SAM" id="SignalP"/>
    </source>
</evidence>
<dbReference type="Proteomes" id="UP000663722">
    <property type="component" value="Chromosome"/>
</dbReference>
<dbReference type="AlphaFoldDB" id="A0A975BUB3"/>
<dbReference type="KEGG" id="dmm:dnm_079530"/>
<evidence type="ECO:0000313" key="3">
    <source>
        <dbReference type="Proteomes" id="UP000663722"/>
    </source>
</evidence>
<gene>
    <name evidence="2" type="ORF">dnm_079530</name>
</gene>
<dbReference type="RefSeq" id="WP_207679474.1">
    <property type="nucleotide sequence ID" value="NZ_CP061800.1"/>
</dbReference>
<sequence length="707" mass="82025">MIKNNLVILILALCLLPGGDVLASDKTFKDFKSPDTASEISKLIYQAGSTDSDADRLDYLKQLETLIKHKPIRRPNLKLSDIKKMIHDIELWVGSAYRDKTRTKDVIREKGYLRHFFHDAYPQPISETCPLYPVMCFYKARMNVWNIVEQKKNKSNKRKKLIRDILTCFRETGNAFPENRIVRMYLGEPVPWPGHYASHPQAPEWANLQRRAIEGLTDIIHWWIDNRMREDGQFGGGWGDDCEMWRWWTPVMIGFDDPKITAAQERFSNALLAREHMQKGYTTIMSDVEHTAEDTADTITPMMHLRPNDPEWRKRAMNLSELMRTKWTGKNARGFLQFKNIYFTADRVDYGLKGRQSAYDTIYHPRVVQPALLLWQRTGDKGLSELFTAWMNNWTDAAMRGEQKKPPGILPSVIHWPDGRAGGDNKSEHWWKPRTRGRSKLYNWPSQIWMMNDTLLLTYYMTGDKKYLAPMRAMAKLYQKYLQNPVRNPKKGSKAWCASKMKFLIPTLAKYRALTGDTHYDNLLIKHGGYGEFLITGNKYVLLKAMKESAQAVSQNFEGFTSEVRYTDRVLKLPRKWFREMGLRGRESLDTEVLFSMLTGDPGNMAYFPLNAVRWLTRSRDIAALVTQSGQENFSAELFHFGSEPRSMGADLYLLKPGTYKMTLREKSPEGKNNLLQQKINADGRRTRVRFQLPPGRLCVLQVTTEK</sequence>
<accession>A0A975BUB3</accession>
<proteinExistence type="predicted"/>
<feature type="signal peptide" evidence="1">
    <location>
        <begin position="1"/>
        <end position="23"/>
    </location>
</feature>